<feature type="domain" description="Knr4/Smi1-like" evidence="1">
    <location>
        <begin position="28"/>
        <end position="151"/>
    </location>
</feature>
<sequence length="165" mass="19351">MPNTIDNIISLSKEIYQLENKTELKITPASIKQIKKAERELDIEFSDELRGFLLKVNGLSSFCTGLDYSSFSKLDEYRYTYEADPSLIEIYQENDDEGYYDWLNSSLIIGGIYEDTLLLLSEYEGTLSYYRYNAAIPGFVEYNTFAEYLENYELYLIEYIKEIEI</sequence>
<accession>A0AAX1NDF7</accession>
<dbReference type="AlphaFoldDB" id="A0AAX1NDF7"/>
<dbReference type="InterPro" id="IPR018958">
    <property type="entry name" value="Knr4/Smi1-like_dom"/>
</dbReference>
<reference evidence="2 3" key="1">
    <citation type="submission" date="2021-05" db="EMBL/GenBank/DDBJ databases">
        <title>Comparative genomic studies on the polysaccharide-degrading batcterial strains of the Flammeovirga genus.</title>
        <authorList>
            <person name="Zewei F."/>
            <person name="Zheng Z."/>
            <person name="Yu L."/>
            <person name="Ruyue G."/>
            <person name="Yanhong M."/>
            <person name="Yuanyuan C."/>
            <person name="Jingyan G."/>
            <person name="Wenjun H."/>
        </authorList>
    </citation>
    <scope>NUCLEOTIDE SEQUENCE [LARGE SCALE GENOMIC DNA]</scope>
    <source>
        <strain evidence="2 3">NBRC:100898</strain>
    </source>
</reference>
<dbReference type="SUPFAM" id="SSF160631">
    <property type="entry name" value="SMI1/KNR4-like"/>
    <property type="match status" value="1"/>
</dbReference>
<dbReference type="EMBL" id="CP076133">
    <property type="protein sequence ID" value="QWG04038.1"/>
    <property type="molecule type" value="Genomic_DNA"/>
</dbReference>
<keyword evidence="3" id="KW-1185">Reference proteome</keyword>
<dbReference type="Gene3D" id="3.40.1580.10">
    <property type="entry name" value="SMI1/KNR4-like"/>
    <property type="match status" value="1"/>
</dbReference>
<proteinExistence type="predicted"/>
<evidence type="ECO:0000259" key="1">
    <source>
        <dbReference type="SMART" id="SM00860"/>
    </source>
</evidence>
<dbReference type="KEGG" id="fya:KMW28_24410"/>
<evidence type="ECO:0000313" key="2">
    <source>
        <dbReference type="EMBL" id="QWG04038.1"/>
    </source>
</evidence>
<dbReference type="InterPro" id="IPR037883">
    <property type="entry name" value="Knr4/Smi1-like_sf"/>
</dbReference>
<dbReference type="Pfam" id="PF09346">
    <property type="entry name" value="SMI1_KNR4"/>
    <property type="match status" value="1"/>
</dbReference>
<organism evidence="2 3">
    <name type="scientific">Flammeovirga yaeyamensis</name>
    <dbReference type="NCBI Taxonomy" id="367791"/>
    <lineage>
        <taxon>Bacteria</taxon>
        <taxon>Pseudomonadati</taxon>
        <taxon>Bacteroidota</taxon>
        <taxon>Cytophagia</taxon>
        <taxon>Cytophagales</taxon>
        <taxon>Flammeovirgaceae</taxon>
        <taxon>Flammeovirga</taxon>
    </lineage>
</organism>
<gene>
    <name evidence="2" type="ORF">KMW28_24410</name>
</gene>
<dbReference type="SMART" id="SM00860">
    <property type="entry name" value="SMI1_KNR4"/>
    <property type="match status" value="1"/>
</dbReference>
<name>A0AAX1NDF7_9BACT</name>
<dbReference type="RefSeq" id="WP_169663533.1">
    <property type="nucleotide sequence ID" value="NZ_CP076133.1"/>
</dbReference>
<dbReference type="Proteomes" id="UP000678679">
    <property type="component" value="Chromosome 2"/>
</dbReference>
<protein>
    <submittedName>
        <fullName evidence="2">SMI1/KNR4 family protein</fullName>
    </submittedName>
</protein>
<evidence type="ECO:0000313" key="3">
    <source>
        <dbReference type="Proteomes" id="UP000678679"/>
    </source>
</evidence>